<evidence type="ECO:0000259" key="1">
    <source>
        <dbReference type="Pfam" id="PF14574"/>
    </source>
</evidence>
<dbReference type="PANTHER" id="PTHR42895:SF2">
    <property type="entry name" value="IRON-SULFUR CLUSTER PROTEIN"/>
    <property type="match status" value="1"/>
</dbReference>
<dbReference type="InterPro" id="IPR041414">
    <property type="entry name" value="Raco-like_middle"/>
</dbReference>
<comment type="caution">
    <text evidence="3">The sequence shown here is derived from an EMBL/GenBank/DDBJ whole genome shotgun (WGS) entry which is preliminary data.</text>
</comment>
<name>A0A178IEI5_9BACT</name>
<evidence type="ECO:0000313" key="3">
    <source>
        <dbReference type="EMBL" id="OAM87489.1"/>
    </source>
</evidence>
<feature type="domain" description="RACo C-terminal" evidence="1">
    <location>
        <begin position="323"/>
        <end position="578"/>
    </location>
</feature>
<keyword evidence="4" id="KW-1185">Reference proteome</keyword>
<dbReference type="Pfam" id="PF14574">
    <property type="entry name" value="RACo_C_ter"/>
    <property type="match status" value="1"/>
</dbReference>
<dbReference type="SUPFAM" id="SSF54292">
    <property type="entry name" value="2Fe-2S ferredoxin-like"/>
    <property type="match status" value="1"/>
</dbReference>
<organism evidence="3 4">
    <name type="scientific">Termitidicoccus mucosus</name>
    <dbReference type="NCBI Taxonomy" id="1184151"/>
    <lineage>
        <taxon>Bacteria</taxon>
        <taxon>Pseudomonadati</taxon>
        <taxon>Verrucomicrobiota</taxon>
        <taxon>Opitutia</taxon>
        <taxon>Opitutales</taxon>
        <taxon>Opitutaceae</taxon>
        <taxon>Termitidicoccus</taxon>
    </lineage>
</organism>
<sequence>MTPASPAPRLIIRTPDGGHEIPLPVPGSPAQPLSALLAAHHHPLNTRCGGRGLCRACEVRLAAGSIRSIDTNETIHAPATIKACRHAMNAELQTQAVEGSINSAFRNPHSAFIEIPARALLRHEPSVVSNFRIKIPRSLDPLAPPPASTGEPWLGAAVDLGTTTVALLLCDLRTGETLSTASAFNAQVRHGEDVLTRINLCAADPQKNLPVLQSAAAGTIQQLLEKACSNASADLAHVRSLVVAGNTVMLHLLAGVDPSPIGVFPFTPPFLGHRRLVPAALGLSFGGSAPADAHLLPGPAAYVGADLSAGILVTGLLHDDGPALLVDVGTNGEIILKHGPRLLGTATAAGPAFEGAGLASGMRAVDGVIEDIRFSRDPFAQKLSLIGGGKNAGQNHLRSVGICGSAYIDFLAEGRRSGLLNERGRFAAPPPSGAESAFITHDDARAFVLDPRGRSGPVLVTEPDIARLLQAKAAVAAGIATLLDIAGLAPADIRTLHLAGGFGMHLDLDNAIACGLLPGFEPRQIEVVGNTSLGGALAVLQDRGLLPEIARACDLMESIELNLQPAFEDTYIDQLALP</sequence>
<dbReference type="Pfam" id="PF17651">
    <property type="entry name" value="Raco_middle"/>
    <property type="match status" value="1"/>
</dbReference>
<dbReference type="PANTHER" id="PTHR42895">
    <property type="entry name" value="IRON-SULFUR CLUSTER-BINDING PROTEIN-RELATED"/>
    <property type="match status" value="1"/>
</dbReference>
<dbReference type="InterPro" id="IPR042259">
    <property type="entry name" value="Raco-like_middle_sf"/>
</dbReference>
<dbReference type="Gene3D" id="3.30.420.480">
    <property type="entry name" value="Domain of unknown function (DUF4445)"/>
    <property type="match status" value="1"/>
</dbReference>
<reference evidence="3 4" key="1">
    <citation type="submission" date="2016-01" db="EMBL/GenBank/DDBJ databases">
        <title>High potential of lignocellulose degradation of a new Verrucomicrobia species.</title>
        <authorList>
            <person name="Wang Y."/>
            <person name="Shi Y."/>
            <person name="Qiu Z."/>
            <person name="Liu S."/>
            <person name="Yang H."/>
        </authorList>
    </citation>
    <scope>NUCLEOTIDE SEQUENCE [LARGE SCALE GENOMIC DNA]</scope>
    <source>
        <strain evidence="3 4">TSB47</strain>
    </source>
</reference>
<dbReference type="STRING" id="1184151.AW736_22620"/>
<protein>
    <recommendedName>
        <fullName evidence="5">2Fe-2S ferredoxin-type domain-containing protein</fullName>
    </recommendedName>
</protein>
<evidence type="ECO:0000259" key="2">
    <source>
        <dbReference type="Pfam" id="PF17651"/>
    </source>
</evidence>
<feature type="domain" description="RACo-like middle region" evidence="2">
    <location>
        <begin position="154"/>
        <end position="316"/>
    </location>
</feature>
<dbReference type="RefSeq" id="WP_068772568.1">
    <property type="nucleotide sequence ID" value="NZ_CP109796.1"/>
</dbReference>
<dbReference type="EMBL" id="LRRQ01000170">
    <property type="protein sequence ID" value="OAM87489.1"/>
    <property type="molecule type" value="Genomic_DNA"/>
</dbReference>
<dbReference type="InterPro" id="IPR027980">
    <property type="entry name" value="RACo_C"/>
</dbReference>
<evidence type="ECO:0008006" key="5">
    <source>
        <dbReference type="Google" id="ProtNLM"/>
    </source>
</evidence>
<gene>
    <name evidence="3" type="ORF">AW736_22620</name>
</gene>
<dbReference type="OrthoDB" id="9810588at2"/>
<evidence type="ECO:0000313" key="4">
    <source>
        <dbReference type="Proteomes" id="UP000078486"/>
    </source>
</evidence>
<proteinExistence type="predicted"/>
<dbReference type="AlphaFoldDB" id="A0A178IEI5"/>
<dbReference type="InterPro" id="IPR036010">
    <property type="entry name" value="2Fe-2S_ferredoxin-like_sf"/>
</dbReference>
<accession>A0A178IEI5</accession>
<dbReference type="GO" id="GO:0051536">
    <property type="term" value="F:iron-sulfur cluster binding"/>
    <property type="evidence" value="ECO:0007669"/>
    <property type="project" value="InterPro"/>
</dbReference>
<dbReference type="InterPro" id="IPR052911">
    <property type="entry name" value="Corrinoid_activation_enz"/>
</dbReference>
<dbReference type="Proteomes" id="UP000078486">
    <property type="component" value="Unassembled WGS sequence"/>
</dbReference>